<name>A0ACC2PFY8_9HYME</name>
<gene>
    <name evidence="1" type="ORF">QAD02_018044</name>
</gene>
<keyword evidence="2" id="KW-1185">Reference proteome</keyword>
<evidence type="ECO:0000313" key="2">
    <source>
        <dbReference type="Proteomes" id="UP001239111"/>
    </source>
</evidence>
<protein>
    <submittedName>
        <fullName evidence="1">Uncharacterized protein</fullName>
    </submittedName>
</protein>
<organism evidence="1 2">
    <name type="scientific">Eretmocerus hayati</name>
    <dbReference type="NCBI Taxonomy" id="131215"/>
    <lineage>
        <taxon>Eukaryota</taxon>
        <taxon>Metazoa</taxon>
        <taxon>Ecdysozoa</taxon>
        <taxon>Arthropoda</taxon>
        <taxon>Hexapoda</taxon>
        <taxon>Insecta</taxon>
        <taxon>Pterygota</taxon>
        <taxon>Neoptera</taxon>
        <taxon>Endopterygota</taxon>
        <taxon>Hymenoptera</taxon>
        <taxon>Apocrita</taxon>
        <taxon>Proctotrupomorpha</taxon>
        <taxon>Chalcidoidea</taxon>
        <taxon>Aphelinidae</taxon>
        <taxon>Aphelininae</taxon>
        <taxon>Eretmocerus</taxon>
    </lineage>
</organism>
<sequence length="172" mass="19047">MHVRLFSTASILSSHNTNKNKPEDRNQAINQTDTTHCISNQTDTTHCITNGPRSFESPPNRVDTGLEIRDRRHKGTTNCTPNGLRPFESSPNRGDTGLEVRDRRAETHLGQPPRRVATGLREGAPRDLDGPRPLGPPPRRVARGPGWLVTVTEQGVGDPRPLRVVLIYPEGE</sequence>
<evidence type="ECO:0000313" key="1">
    <source>
        <dbReference type="EMBL" id="KAJ8682252.1"/>
    </source>
</evidence>
<dbReference type="Proteomes" id="UP001239111">
    <property type="component" value="Chromosome 1"/>
</dbReference>
<comment type="caution">
    <text evidence="1">The sequence shown here is derived from an EMBL/GenBank/DDBJ whole genome shotgun (WGS) entry which is preliminary data.</text>
</comment>
<reference evidence="1" key="1">
    <citation type="submission" date="2023-04" db="EMBL/GenBank/DDBJ databases">
        <title>A chromosome-level genome assembly of the parasitoid wasp Eretmocerus hayati.</title>
        <authorList>
            <person name="Zhong Y."/>
            <person name="Liu S."/>
            <person name="Liu Y."/>
        </authorList>
    </citation>
    <scope>NUCLEOTIDE SEQUENCE</scope>
    <source>
        <strain evidence="1">ZJU_SS_LIU_2023</strain>
    </source>
</reference>
<dbReference type="EMBL" id="CM056741">
    <property type="protein sequence ID" value="KAJ8682252.1"/>
    <property type="molecule type" value="Genomic_DNA"/>
</dbReference>
<accession>A0ACC2PFY8</accession>
<proteinExistence type="predicted"/>